<dbReference type="Gene3D" id="2.115.10.20">
    <property type="entry name" value="Glycosyl hydrolase domain, family 43"/>
    <property type="match status" value="1"/>
</dbReference>
<gene>
    <name evidence="1" type="ORF">GCM10008090_31130</name>
</gene>
<dbReference type="InterPro" id="IPR023296">
    <property type="entry name" value="Glyco_hydro_beta-prop_sf"/>
</dbReference>
<evidence type="ECO:0000313" key="2">
    <source>
        <dbReference type="Proteomes" id="UP000614811"/>
    </source>
</evidence>
<dbReference type="Proteomes" id="UP000614811">
    <property type="component" value="Unassembled WGS sequence"/>
</dbReference>
<protein>
    <submittedName>
        <fullName evidence="1">Uncharacterized protein</fullName>
    </submittedName>
</protein>
<reference evidence="1" key="1">
    <citation type="journal article" date="2014" name="Int. J. Syst. Evol. Microbiol.">
        <title>Complete genome sequence of Corynebacterium casei LMG S-19264T (=DSM 44701T), isolated from a smear-ripened cheese.</title>
        <authorList>
            <consortium name="US DOE Joint Genome Institute (JGI-PGF)"/>
            <person name="Walter F."/>
            <person name="Albersmeier A."/>
            <person name="Kalinowski J."/>
            <person name="Ruckert C."/>
        </authorList>
    </citation>
    <scope>NUCLEOTIDE SEQUENCE</scope>
    <source>
        <strain evidence="1">KCTC 12711</strain>
    </source>
</reference>
<dbReference type="SUPFAM" id="SSF75005">
    <property type="entry name" value="Arabinanase/levansucrase/invertase"/>
    <property type="match status" value="1"/>
</dbReference>
<evidence type="ECO:0000313" key="1">
    <source>
        <dbReference type="EMBL" id="GHA19125.1"/>
    </source>
</evidence>
<keyword evidence="2" id="KW-1185">Reference proteome</keyword>
<sequence length="352" mass="39392">MTYSVQQGAASVFYDGIEHPDYFLWDAWSYEQDGILHLYSLAVERILKNGVRLQPHERNNVPFHVRHFSSSDHGESWHDLGCFQEPRPALASFDARTVWSSSMTLLADQRKLVAFTGLAEQGSERPFLQSMAMAFSSDGNAIDADSIQLISSPVTDWEEITAAGYYLAERANLGHKDGEDGGPILAWRDPYVLEVDGDLHLFWCAKADRMTPALGHAKLNAEYQIDTLYPPTRLPDDNGFTQFELPKVYHDSENQQFYLIGATCNRLYEGQSDAEVDKQIRMYVAESVRGPWRPHSPTGSSLGLGAKHMFGMTVLRADFSTGELLCIAPYTEAADKPLTFSAPFTIKLNPEA</sequence>
<accession>A0A918VQB9</accession>
<dbReference type="EMBL" id="BMXA01000007">
    <property type="protein sequence ID" value="GHA19125.1"/>
    <property type="molecule type" value="Genomic_DNA"/>
</dbReference>
<dbReference type="AlphaFoldDB" id="A0A918VQB9"/>
<comment type="caution">
    <text evidence="1">The sequence shown here is derived from an EMBL/GenBank/DDBJ whole genome shotgun (WGS) entry which is preliminary data.</text>
</comment>
<reference evidence="1" key="2">
    <citation type="submission" date="2020-09" db="EMBL/GenBank/DDBJ databases">
        <authorList>
            <person name="Sun Q."/>
            <person name="Kim S."/>
        </authorList>
    </citation>
    <scope>NUCLEOTIDE SEQUENCE</scope>
    <source>
        <strain evidence="1">KCTC 12711</strain>
    </source>
</reference>
<proteinExistence type="predicted"/>
<dbReference type="RefSeq" id="WP_189402635.1">
    <property type="nucleotide sequence ID" value="NZ_BMXA01000007.1"/>
</dbReference>
<name>A0A918VQB9_9GAMM</name>
<organism evidence="1 2">
    <name type="scientific">Arenicella chitinivorans</name>
    <dbReference type="NCBI Taxonomy" id="1329800"/>
    <lineage>
        <taxon>Bacteria</taxon>
        <taxon>Pseudomonadati</taxon>
        <taxon>Pseudomonadota</taxon>
        <taxon>Gammaproteobacteria</taxon>
        <taxon>Arenicellales</taxon>
        <taxon>Arenicellaceae</taxon>
        <taxon>Arenicella</taxon>
    </lineage>
</organism>